<dbReference type="InterPro" id="IPR036291">
    <property type="entry name" value="NAD(P)-bd_dom_sf"/>
</dbReference>
<keyword evidence="2" id="KW-0560">Oxidoreductase</keyword>
<dbReference type="PRINTS" id="PR00081">
    <property type="entry name" value="GDHRDH"/>
</dbReference>
<dbReference type="Gene3D" id="3.40.50.720">
    <property type="entry name" value="NAD(P)-binding Rossmann-like Domain"/>
    <property type="match status" value="1"/>
</dbReference>
<evidence type="ECO:0000313" key="4">
    <source>
        <dbReference type="Proteomes" id="UP001370348"/>
    </source>
</evidence>
<evidence type="ECO:0000256" key="2">
    <source>
        <dbReference type="ARBA" id="ARBA00023002"/>
    </source>
</evidence>
<proteinExistence type="inferred from homology"/>
<dbReference type="InterPro" id="IPR051122">
    <property type="entry name" value="SDR_DHRS6-like"/>
</dbReference>
<dbReference type="InterPro" id="IPR002347">
    <property type="entry name" value="SDR_fam"/>
</dbReference>
<organism evidence="3 4">
    <name type="scientific">Pendulispora albinea</name>
    <dbReference type="NCBI Taxonomy" id="2741071"/>
    <lineage>
        <taxon>Bacteria</taxon>
        <taxon>Pseudomonadati</taxon>
        <taxon>Myxococcota</taxon>
        <taxon>Myxococcia</taxon>
        <taxon>Myxococcales</taxon>
        <taxon>Sorangiineae</taxon>
        <taxon>Pendulisporaceae</taxon>
        <taxon>Pendulispora</taxon>
    </lineage>
</organism>
<protein>
    <submittedName>
        <fullName evidence="3">SDR family oxidoreductase</fullName>
    </submittedName>
</protein>
<dbReference type="EMBL" id="CP089984">
    <property type="protein sequence ID" value="WXB17770.1"/>
    <property type="molecule type" value="Genomic_DNA"/>
</dbReference>
<keyword evidence="4" id="KW-1185">Reference proteome</keyword>
<dbReference type="RefSeq" id="WP_394827411.1">
    <property type="nucleotide sequence ID" value="NZ_CP089984.1"/>
</dbReference>
<evidence type="ECO:0000256" key="1">
    <source>
        <dbReference type="ARBA" id="ARBA00006484"/>
    </source>
</evidence>
<name>A0ABZ2M565_9BACT</name>
<dbReference type="NCBIfam" id="NF005449">
    <property type="entry name" value="PRK07041.1"/>
    <property type="match status" value="1"/>
</dbReference>
<dbReference type="Pfam" id="PF13561">
    <property type="entry name" value="adh_short_C2"/>
    <property type="match status" value="1"/>
</dbReference>
<gene>
    <name evidence="3" type="ORF">LZC94_10955</name>
</gene>
<dbReference type="PANTHER" id="PTHR43477">
    <property type="entry name" value="DIHYDROANTICAPSIN 7-DEHYDROGENASE"/>
    <property type="match status" value="1"/>
</dbReference>
<accession>A0ABZ2M565</accession>
<dbReference type="CDD" id="cd05233">
    <property type="entry name" value="SDR_c"/>
    <property type="match status" value="1"/>
</dbReference>
<dbReference type="Proteomes" id="UP001370348">
    <property type="component" value="Chromosome"/>
</dbReference>
<sequence>MNLEGHNVVVVGGSSGIGWAVAKAVLAKGAEVVLAARNHDKLEKARAELGAGARVRSVVADIGREADVARLLEEARQGSAAQTVHHVVVTAADPAYQPLPTFDIEGARRVIDSKLLGPFLVAKHAAGVLDPQGSMTFTSGIAFERPAPQGSMVAAANGGIVSLVRALAIELAPIRVNTLSPGWVDTPIWDRLAGDSKPARFAQMAERLPARRIGRPEELAHAAIFLMENTFTTGTVLHVDGGHRMA</sequence>
<evidence type="ECO:0000313" key="3">
    <source>
        <dbReference type="EMBL" id="WXB17770.1"/>
    </source>
</evidence>
<reference evidence="3 4" key="1">
    <citation type="submission" date="2021-12" db="EMBL/GenBank/DDBJ databases">
        <title>Discovery of the Pendulisporaceae a myxobacterial family with distinct sporulation behavior and unique specialized metabolism.</title>
        <authorList>
            <person name="Garcia R."/>
            <person name="Popoff A."/>
            <person name="Bader C.D."/>
            <person name="Loehr J."/>
            <person name="Walesch S."/>
            <person name="Walt C."/>
            <person name="Boldt J."/>
            <person name="Bunk B."/>
            <person name="Haeckl F.J.F.P.J."/>
            <person name="Gunesch A.P."/>
            <person name="Birkelbach J."/>
            <person name="Nuebel U."/>
            <person name="Pietschmann T."/>
            <person name="Bach T."/>
            <person name="Mueller R."/>
        </authorList>
    </citation>
    <scope>NUCLEOTIDE SEQUENCE [LARGE SCALE GENOMIC DNA]</scope>
    <source>
        <strain evidence="3 4">MSr11954</strain>
    </source>
</reference>
<comment type="similarity">
    <text evidence="1">Belongs to the short-chain dehydrogenases/reductases (SDR) family.</text>
</comment>
<dbReference type="SUPFAM" id="SSF51735">
    <property type="entry name" value="NAD(P)-binding Rossmann-fold domains"/>
    <property type="match status" value="1"/>
</dbReference>
<dbReference type="PANTHER" id="PTHR43477:SF1">
    <property type="entry name" value="DIHYDROANTICAPSIN 7-DEHYDROGENASE"/>
    <property type="match status" value="1"/>
</dbReference>